<accession>A0A7W5ZT85</accession>
<evidence type="ECO:0000313" key="2">
    <source>
        <dbReference type="EMBL" id="MBB3841676.1"/>
    </source>
</evidence>
<feature type="signal peptide" evidence="1">
    <location>
        <begin position="1"/>
        <end position="21"/>
    </location>
</feature>
<keyword evidence="1" id="KW-0732">Signal</keyword>
<dbReference type="RefSeq" id="WP_183979491.1">
    <property type="nucleotide sequence ID" value="NZ_JACIBY010000020.1"/>
</dbReference>
<evidence type="ECO:0000313" key="3">
    <source>
        <dbReference type="Proteomes" id="UP000541352"/>
    </source>
</evidence>
<proteinExistence type="predicted"/>
<comment type="caution">
    <text evidence="2">The sequence shown here is derived from an EMBL/GenBank/DDBJ whole genome shotgun (WGS) entry which is preliminary data.</text>
</comment>
<name>A0A7W5ZT85_9BACT</name>
<feature type="chain" id="PRO_5031490946" description="Lipocalin-like domain-containing protein" evidence="1">
    <location>
        <begin position="22"/>
        <end position="167"/>
    </location>
</feature>
<gene>
    <name evidence="2" type="ORF">FHS57_005705</name>
</gene>
<sequence length="167" mass="17911">MKRLKFIALFACALTFLNACKKEDLYEVENGNITGKITFTTKNVVPITVDPSTKQPIIATIEVVGTGTLTTIGDVNFNSKFKFDYSKLTGTEFVTTYTDKSGNTIELGGTAQGAPTATPTVLAIKVTEPITRGTGRFARITGKGTSDILLNAVTLGGEFTVNWVVTF</sequence>
<reference evidence="2 3" key="1">
    <citation type="submission" date="2020-08" db="EMBL/GenBank/DDBJ databases">
        <title>Genomic Encyclopedia of Type Strains, Phase IV (KMG-IV): sequencing the most valuable type-strain genomes for metagenomic binning, comparative biology and taxonomic classification.</title>
        <authorList>
            <person name="Goeker M."/>
        </authorList>
    </citation>
    <scope>NUCLEOTIDE SEQUENCE [LARGE SCALE GENOMIC DNA]</scope>
    <source>
        <strain evidence="2 3">DSM 17976</strain>
    </source>
</reference>
<protein>
    <recommendedName>
        <fullName evidence="4">Lipocalin-like domain-containing protein</fullName>
    </recommendedName>
</protein>
<dbReference type="AlphaFoldDB" id="A0A7W5ZT85"/>
<organism evidence="2 3">
    <name type="scientific">Runella defluvii</name>
    <dbReference type="NCBI Taxonomy" id="370973"/>
    <lineage>
        <taxon>Bacteria</taxon>
        <taxon>Pseudomonadati</taxon>
        <taxon>Bacteroidota</taxon>
        <taxon>Cytophagia</taxon>
        <taxon>Cytophagales</taxon>
        <taxon>Spirosomataceae</taxon>
        <taxon>Runella</taxon>
    </lineage>
</organism>
<dbReference type="Proteomes" id="UP000541352">
    <property type="component" value="Unassembled WGS sequence"/>
</dbReference>
<evidence type="ECO:0008006" key="4">
    <source>
        <dbReference type="Google" id="ProtNLM"/>
    </source>
</evidence>
<keyword evidence="3" id="KW-1185">Reference proteome</keyword>
<dbReference type="EMBL" id="JACIBY010000020">
    <property type="protein sequence ID" value="MBB3841676.1"/>
    <property type="molecule type" value="Genomic_DNA"/>
</dbReference>
<evidence type="ECO:0000256" key="1">
    <source>
        <dbReference type="SAM" id="SignalP"/>
    </source>
</evidence>